<dbReference type="GO" id="GO:0008745">
    <property type="term" value="F:N-acetylmuramoyl-L-alanine amidase activity"/>
    <property type="evidence" value="ECO:0007669"/>
    <property type="project" value="UniProtKB-EC"/>
</dbReference>
<feature type="region of interest" description="Disordered" evidence="4">
    <location>
        <begin position="31"/>
        <end position="51"/>
    </location>
</feature>
<dbReference type="InterPro" id="IPR050695">
    <property type="entry name" value="N-acetylmuramoyl_amidase_3"/>
</dbReference>
<dbReference type="SUPFAM" id="SSF53187">
    <property type="entry name" value="Zn-dependent exopeptidases"/>
    <property type="match status" value="1"/>
</dbReference>
<evidence type="ECO:0000313" key="8">
    <source>
        <dbReference type="Proteomes" id="UP000501812"/>
    </source>
</evidence>
<dbReference type="GO" id="GO:0009253">
    <property type="term" value="P:peptidoglycan catabolic process"/>
    <property type="evidence" value="ECO:0007669"/>
    <property type="project" value="InterPro"/>
</dbReference>
<dbReference type="InterPro" id="IPR002508">
    <property type="entry name" value="MurNAc-LAA_cat"/>
</dbReference>
<proteinExistence type="predicted"/>
<dbReference type="CDD" id="cd02696">
    <property type="entry name" value="MurNAc-LAA"/>
    <property type="match status" value="1"/>
</dbReference>
<evidence type="ECO:0000256" key="5">
    <source>
        <dbReference type="SAM" id="SignalP"/>
    </source>
</evidence>
<dbReference type="PANTHER" id="PTHR30404">
    <property type="entry name" value="N-ACETYLMURAMOYL-L-ALANINE AMIDASE"/>
    <property type="match status" value="1"/>
</dbReference>
<dbReference type="PANTHER" id="PTHR30404:SF0">
    <property type="entry name" value="N-ACETYLMURAMOYL-L-ALANINE AMIDASE AMIC"/>
    <property type="match status" value="1"/>
</dbReference>
<protein>
    <recommendedName>
        <fullName evidence="2">N-acetylmuramoyl-L-alanine amidase</fullName>
        <ecNumber evidence="2">3.5.1.28</ecNumber>
    </recommendedName>
</protein>
<dbReference type="EC" id="3.5.1.28" evidence="2"/>
<name>A0A858RG15_9BACT</name>
<dbReference type="GO" id="GO:0030288">
    <property type="term" value="C:outer membrane-bounded periplasmic space"/>
    <property type="evidence" value="ECO:0007669"/>
    <property type="project" value="TreeGrafter"/>
</dbReference>
<dbReference type="Proteomes" id="UP000501812">
    <property type="component" value="Chromosome"/>
</dbReference>
<keyword evidence="3" id="KW-0378">Hydrolase</keyword>
<evidence type="ECO:0000313" key="7">
    <source>
        <dbReference type="EMBL" id="QJE95787.1"/>
    </source>
</evidence>
<dbReference type="EMBL" id="CP051774">
    <property type="protein sequence ID" value="QJE95787.1"/>
    <property type="molecule type" value="Genomic_DNA"/>
</dbReference>
<dbReference type="Gene3D" id="3.40.630.40">
    <property type="entry name" value="Zn-dependent exopeptidases"/>
    <property type="match status" value="1"/>
</dbReference>
<gene>
    <name evidence="7" type="ORF">HHL09_08305</name>
</gene>
<dbReference type="KEGG" id="luo:HHL09_08305"/>
<evidence type="ECO:0000256" key="2">
    <source>
        <dbReference type="ARBA" id="ARBA00011901"/>
    </source>
</evidence>
<dbReference type="AlphaFoldDB" id="A0A858RG15"/>
<accession>A0A858RG15</accession>
<sequence>MKAVAVLIAFVSLPLARTGFALDGAPPISSVPEAAKDEDAKPAPETNPNWQPVAINGGEYVSAASIARFYQLRPPVIVEDEGRLENDKVVVKLTVGSDEILINGVKFKCTTKVLRHEGKVMVSRMDLAKVFDPVLRPGSIETPKREIRTVVIDPVLGGDSFGQRNGKGTEAGFAFEIADELKTELEGKGFKVELTRAEGENPDTAERVDRVRKFGEDCIVISVGFSADENQRGIRTRVIAPVGVPGIEAPLTESDDTAVSGNAHENLSIALATSIHSSVVRRLGGNIEDLGIVRSRLPLLKQLDSPAVFVECGSMADAYDSRLIETGAYRSAIVRGLSEAVVRYRAATKK</sequence>
<keyword evidence="8" id="KW-1185">Reference proteome</keyword>
<evidence type="ECO:0000259" key="6">
    <source>
        <dbReference type="Pfam" id="PF01520"/>
    </source>
</evidence>
<dbReference type="Pfam" id="PF01520">
    <property type="entry name" value="Amidase_3"/>
    <property type="match status" value="1"/>
</dbReference>
<evidence type="ECO:0000256" key="4">
    <source>
        <dbReference type="SAM" id="MobiDB-lite"/>
    </source>
</evidence>
<comment type="catalytic activity">
    <reaction evidence="1">
        <text>Hydrolyzes the link between N-acetylmuramoyl residues and L-amino acid residues in certain cell-wall glycopeptides.</text>
        <dbReference type="EC" id="3.5.1.28"/>
    </reaction>
</comment>
<feature type="domain" description="MurNAc-LAA" evidence="6">
    <location>
        <begin position="150"/>
        <end position="341"/>
    </location>
</feature>
<feature type="chain" id="PRO_5033011970" description="N-acetylmuramoyl-L-alanine amidase" evidence="5">
    <location>
        <begin position="22"/>
        <end position="350"/>
    </location>
</feature>
<evidence type="ECO:0000256" key="1">
    <source>
        <dbReference type="ARBA" id="ARBA00001561"/>
    </source>
</evidence>
<dbReference type="RefSeq" id="WP_169454100.1">
    <property type="nucleotide sequence ID" value="NZ_CP051774.1"/>
</dbReference>
<reference evidence="7 8" key="1">
    <citation type="submission" date="2020-04" db="EMBL/GenBank/DDBJ databases">
        <title>Luteolibacter sp. G-1-1-1 isolated from soil.</title>
        <authorList>
            <person name="Dahal R.H."/>
        </authorList>
    </citation>
    <scope>NUCLEOTIDE SEQUENCE [LARGE SCALE GENOMIC DNA]</scope>
    <source>
        <strain evidence="7 8">G-1-1-1</strain>
    </source>
</reference>
<keyword evidence="5" id="KW-0732">Signal</keyword>
<evidence type="ECO:0000256" key="3">
    <source>
        <dbReference type="ARBA" id="ARBA00022801"/>
    </source>
</evidence>
<feature type="signal peptide" evidence="5">
    <location>
        <begin position="1"/>
        <end position="21"/>
    </location>
</feature>
<organism evidence="7 8">
    <name type="scientific">Luteolibacter luteus</name>
    <dbReference type="NCBI Taxonomy" id="2728835"/>
    <lineage>
        <taxon>Bacteria</taxon>
        <taxon>Pseudomonadati</taxon>
        <taxon>Verrucomicrobiota</taxon>
        <taxon>Verrucomicrobiia</taxon>
        <taxon>Verrucomicrobiales</taxon>
        <taxon>Verrucomicrobiaceae</taxon>
        <taxon>Luteolibacter</taxon>
    </lineage>
</organism>